<dbReference type="InterPro" id="IPR004556">
    <property type="entry name" value="HemK-like"/>
</dbReference>
<keyword evidence="6" id="KW-0687">Ribonucleoprotein</keyword>
<keyword evidence="1 6" id="KW-0489">Methyltransferase</keyword>
<reference evidence="6" key="1">
    <citation type="submission" date="2022-06" db="EMBL/GenBank/DDBJ databases">
        <title>New Polynucleobacter species.</title>
        <authorList>
            <person name="Hahn M.W."/>
        </authorList>
    </citation>
    <scope>NUCLEOTIDE SEQUENCE</scope>
    <source>
        <strain evidence="6">UK-FUSCHL-C3</strain>
    </source>
</reference>
<keyword evidence="3" id="KW-0949">S-adenosyl-L-methionine</keyword>
<dbReference type="InterPro" id="IPR040758">
    <property type="entry name" value="PrmC_N"/>
</dbReference>
<dbReference type="InterPro" id="IPR002052">
    <property type="entry name" value="DNA_methylase_N6_adenine_CS"/>
</dbReference>
<dbReference type="Gene3D" id="3.40.50.150">
    <property type="entry name" value="Vaccinia Virus protein VP39"/>
    <property type="match status" value="1"/>
</dbReference>
<dbReference type="GO" id="GO:0005829">
    <property type="term" value="C:cytosol"/>
    <property type="evidence" value="ECO:0007669"/>
    <property type="project" value="TreeGrafter"/>
</dbReference>
<evidence type="ECO:0000313" key="6">
    <source>
        <dbReference type="EMBL" id="XCC58238.1"/>
    </source>
</evidence>
<feature type="domain" description="Methyltransferase small" evidence="4">
    <location>
        <begin position="131"/>
        <end position="218"/>
    </location>
</feature>
<name>A0AAU8A3G1_9BURK</name>
<dbReference type="EMBL" id="CP099959">
    <property type="protein sequence ID" value="XCC58238.1"/>
    <property type="molecule type" value="Genomic_DNA"/>
</dbReference>
<dbReference type="GO" id="GO:0036009">
    <property type="term" value="F:protein-glutamine N-methyltransferase activity"/>
    <property type="evidence" value="ECO:0007669"/>
    <property type="project" value="InterPro"/>
</dbReference>
<evidence type="ECO:0000256" key="1">
    <source>
        <dbReference type="ARBA" id="ARBA00022603"/>
    </source>
</evidence>
<dbReference type="Gene3D" id="1.10.8.10">
    <property type="entry name" value="DNA helicase RuvA subunit, C-terminal domain"/>
    <property type="match status" value="1"/>
</dbReference>
<dbReference type="NCBIfam" id="TIGR03533">
    <property type="entry name" value="L3_gln_methyl"/>
    <property type="match status" value="1"/>
</dbReference>
<dbReference type="AlphaFoldDB" id="A0AAU8A3G1"/>
<dbReference type="InterPro" id="IPR017127">
    <property type="entry name" value="Ribosome_uL3_MTase"/>
</dbReference>
<evidence type="ECO:0000256" key="2">
    <source>
        <dbReference type="ARBA" id="ARBA00022679"/>
    </source>
</evidence>
<dbReference type="PANTHER" id="PTHR47806">
    <property type="entry name" value="50S RIBOSOMAL PROTEIN L3 GLUTAMINE METHYLTRANSFERASE"/>
    <property type="match status" value="1"/>
</dbReference>
<proteinExistence type="predicted"/>
<dbReference type="RefSeq" id="WP_353439424.1">
    <property type="nucleotide sequence ID" value="NZ_CP099959.1"/>
</dbReference>
<keyword evidence="2 6" id="KW-0808">Transferase</keyword>
<dbReference type="Pfam" id="PF17827">
    <property type="entry name" value="PrmC_N"/>
    <property type="match status" value="1"/>
</dbReference>
<sequence length="303" mass="33377">MDPSPNPFNPSVLTVEDCCTKITQLLESAHLHYGHGANNAQSEALWIVSKQLGISPTEALDLGDKPLSTKMTQDAINIAQQRISRREPLAYLLGEAWLMGIPFDCTPQSIIPRSFIAELIVHGELDPWLPADGKVLDLCTGNGSLAILTALHYPDLHITASDLSLPALALAARNVERHHVNNQIDVFHGDLWNALPDTEEDHRFDLIICNPPYVNEASMRALPPEYQAEPREALAGGLNGMDIITRIIAGAADYLNERGALVMEIGNEYEYFHQAFPHIPAIWLEVSAGDQQVCIILAEDLQK</sequence>
<protein>
    <submittedName>
        <fullName evidence="6">50S ribosomal protein L3 N(5)-glutamine methyltransferase</fullName>
        <ecNumber evidence="6">2.1.1.298</ecNumber>
    </submittedName>
</protein>
<dbReference type="GO" id="GO:0032259">
    <property type="term" value="P:methylation"/>
    <property type="evidence" value="ECO:0007669"/>
    <property type="project" value="UniProtKB-KW"/>
</dbReference>
<dbReference type="NCBIfam" id="TIGR00536">
    <property type="entry name" value="hemK_fam"/>
    <property type="match status" value="1"/>
</dbReference>
<organism evidence="6">
    <name type="scientific">Polynucleobacter sp. UK-FUSCHL-C3</name>
    <dbReference type="NCBI Taxonomy" id="2955208"/>
    <lineage>
        <taxon>Bacteria</taxon>
        <taxon>Pseudomonadati</taxon>
        <taxon>Pseudomonadota</taxon>
        <taxon>Betaproteobacteria</taxon>
        <taxon>Burkholderiales</taxon>
        <taxon>Burkholderiaceae</taxon>
        <taxon>Polynucleobacter</taxon>
    </lineage>
</organism>
<evidence type="ECO:0000256" key="3">
    <source>
        <dbReference type="ARBA" id="ARBA00022691"/>
    </source>
</evidence>
<dbReference type="PANTHER" id="PTHR47806:SF1">
    <property type="entry name" value="RIBOSOMAL PROTEIN UL3 GLUTAMINE METHYLTRANSFERASE"/>
    <property type="match status" value="1"/>
</dbReference>
<evidence type="ECO:0000259" key="4">
    <source>
        <dbReference type="Pfam" id="PF05175"/>
    </source>
</evidence>
<accession>A0AAU8A3G1</accession>
<keyword evidence="6" id="KW-0689">Ribosomal protein</keyword>
<evidence type="ECO:0000259" key="5">
    <source>
        <dbReference type="Pfam" id="PF17827"/>
    </source>
</evidence>
<gene>
    <name evidence="6" type="primary">prmB</name>
    <name evidence="6" type="ORF">NKE59_02820</name>
</gene>
<dbReference type="SUPFAM" id="SSF53335">
    <property type="entry name" value="S-adenosyl-L-methionine-dependent methyltransferases"/>
    <property type="match status" value="1"/>
</dbReference>
<dbReference type="EC" id="2.1.1.298" evidence="6"/>
<feature type="domain" description="Release factor glutamine methyltransferase N-terminal" evidence="5">
    <location>
        <begin position="35"/>
        <end position="94"/>
    </location>
</feature>
<dbReference type="InterPro" id="IPR007848">
    <property type="entry name" value="Small_mtfrase_dom"/>
</dbReference>
<dbReference type="CDD" id="cd02440">
    <property type="entry name" value="AdoMet_MTases"/>
    <property type="match status" value="1"/>
</dbReference>
<dbReference type="PROSITE" id="PS00092">
    <property type="entry name" value="N6_MTASE"/>
    <property type="match status" value="1"/>
</dbReference>
<dbReference type="InterPro" id="IPR029063">
    <property type="entry name" value="SAM-dependent_MTases_sf"/>
</dbReference>
<dbReference type="GO" id="GO:0003676">
    <property type="term" value="F:nucleic acid binding"/>
    <property type="evidence" value="ECO:0007669"/>
    <property type="project" value="InterPro"/>
</dbReference>
<dbReference type="Pfam" id="PF05175">
    <property type="entry name" value="MTS"/>
    <property type="match status" value="1"/>
</dbReference>
<dbReference type="GO" id="GO:0005840">
    <property type="term" value="C:ribosome"/>
    <property type="evidence" value="ECO:0007669"/>
    <property type="project" value="UniProtKB-KW"/>
</dbReference>